<comment type="caution">
    <text evidence="6">The sequence shown here is derived from an EMBL/GenBank/DDBJ whole genome shotgun (WGS) entry which is preliminary data.</text>
</comment>
<dbReference type="GO" id="GO:0005737">
    <property type="term" value="C:cytoplasm"/>
    <property type="evidence" value="ECO:0007669"/>
    <property type="project" value="TreeGrafter"/>
</dbReference>
<protein>
    <recommendedName>
        <fullName evidence="5">MYND-type domain-containing protein</fullName>
    </recommendedName>
</protein>
<keyword evidence="7" id="KW-1185">Reference proteome</keyword>
<sequence length="207" mass="22814">MFAAPMAMPAGMLDGGTLTQGDLEDYKRRLGENSPTPLDALQFASVSMRVGKALSDKDLKLYNSAIFSLKEQTPGDRAANMQTCQNQIAELEEKALSCSDRRKEKIGNKRDRKARGGRVRVNASGRKGTTGWSLAMGAAQSGTSFQVVFDDEGPSDDTFYPLGDLTMLCRNCDENASSKCSNCKQVWYCGRDCQKSDWKTHKKDCKK</sequence>
<dbReference type="Gene3D" id="6.10.140.2220">
    <property type="match status" value="1"/>
</dbReference>
<organism evidence="6 7">
    <name type="scientific">Seminavis robusta</name>
    <dbReference type="NCBI Taxonomy" id="568900"/>
    <lineage>
        <taxon>Eukaryota</taxon>
        <taxon>Sar</taxon>
        <taxon>Stramenopiles</taxon>
        <taxon>Ochrophyta</taxon>
        <taxon>Bacillariophyta</taxon>
        <taxon>Bacillariophyceae</taxon>
        <taxon>Bacillariophycidae</taxon>
        <taxon>Naviculales</taxon>
        <taxon>Naviculaceae</taxon>
        <taxon>Seminavis</taxon>
    </lineage>
</organism>
<proteinExistence type="predicted"/>
<dbReference type="OrthoDB" id="45756at2759"/>
<evidence type="ECO:0000256" key="4">
    <source>
        <dbReference type="PROSITE-ProRule" id="PRU00134"/>
    </source>
</evidence>
<keyword evidence="2 4" id="KW-0863">Zinc-finger</keyword>
<dbReference type="PANTHER" id="PTHR13244:SF7">
    <property type="entry name" value="ZINC FINGER MYND DOMAIN-CONTAINING PROTEIN 10"/>
    <property type="match status" value="1"/>
</dbReference>
<dbReference type="InterPro" id="IPR002893">
    <property type="entry name" value="Znf_MYND"/>
</dbReference>
<dbReference type="EMBL" id="CAICTM010000717">
    <property type="protein sequence ID" value="CAB9515472.1"/>
    <property type="molecule type" value="Genomic_DNA"/>
</dbReference>
<dbReference type="Pfam" id="PF01753">
    <property type="entry name" value="zf-MYND"/>
    <property type="match status" value="1"/>
</dbReference>
<dbReference type="Proteomes" id="UP001153069">
    <property type="component" value="Unassembled WGS sequence"/>
</dbReference>
<evidence type="ECO:0000256" key="3">
    <source>
        <dbReference type="ARBA" id="ARBA00022833"/>
    </source>
</evidence>
<dbReference type="PANTHER" id="PTHR13244">
    <property type="entry name" value="ZINC FINGER MYND DOMAIN CONTAINING PROTEIN 10"/>
    <property type="match status" value="1"/>
</dbReference>
<evidence type="ECO:0000313" key="6">
    <source>
        <dbReference type="EMBL" id="CAB9515472.1"/>
    </source>
</evidence>
<feature type="domain" description="MYND-type" evidence="5">
    <location>
        <begin position="169"/>
        <end position="205"/>
    </location>
</feature>
<dbReference type="AlphaFoldDB" id="A0A9N8HJY0"/>
<evidence type="ECO:0000259" key="5">
    <source>
        <dbReference type="PROSITE" id="PS50865"/>
    </source>
</evidence>
<keyword evidence="1" id="KW-0479">Metal-binding</keyword>
<dbReference type="InterPro" id="IPR052298">
    <property type="entry name" value="ZMYND10"/>
</dbReference>
<evidence type="ECO:0000313" key="7">
    <source>
        <dbReference type="Proteomes" id="UP001153069"/>
    </source>
</evidence>
<dbReference type="PROSITE" id="PS01360">
    <property type="entry name" value="ZF_MYND_1"/>
    <property type="match status" value="1"/>
</dbReference>
<dbReference type="GO" id="GO:0008270">
    <property type="term" value="F:zinc ion binding"/>
    <property type="evidence" value="ECO:0007669"/>
    <property type="project" value="UniProtKB-KW"/>
</dbReference>
<gene>
    <name evidence="6" type="ORF">SEMRO_718_G192160.1</name>
</gene>
<reference evidence="6" key="1">
    <citation type="submission" date="2020-06" db="EMBL/GenBank/DDBJ databases">
        <authorList>
            <consortium name="Plant Systems Biology data submission"/>
        </authorList>
    </citation>
    <scope>NUCLEOTIDE SEQUENCE</scope>
    <source>
        <strain evidence="6">D6</strain>
    </source>
</reference>
<accession>A0A9N8HJY0</accession>
<dbReference type="SUPFAM" id="SSF144232">
    <property type="entry name" value="HIT/MYND zinc finger-like"/>
    <property type="match status" value="1"/>
</dbReference>
<name>A0A9N8HJY0_9STRA</name>
<dbReference type="PROSITE" id="PS50865">
    <property type="entry name" value="ZF_MYND_2"/>
    <property type="match status" value="1"/>
</dbReference>
<evidence type="ECO:0000256" key="2">
    <source>
        <dbReference type="ARBA" id="ARBA00022771"/>
    </source>
</evidence>
<evidence type="ECO:0000256" key="1">
    <source>
        <dbReference type="ARBA" id="ARBA00022723"/>
    </source>
</evidence>
<keyword evidence="3" id="KW-0862">Zinc</keyword>